<evidence type="ECO:0000256" key="1">
    <source>
        <dbReference type="ARBA" id="ARBA00004903"/>
    </source>
</evidence>
<dbReference type="SUPFAM" id="SSF53597">
    <property type="entry name" value="Dihydrofolate reductase-like"/>
    <property type="match status" value="1"/>
</dbReference>
<dbReference type="InterPro" id="IPR001796">
    <property type="entry name" value="DHFR_dom"/>
</dbReference>
<evidence type="ECO:0000256" key="7">
    <source>
        <dbReference type="PIRNR" id="PIRNR000194"/>
    </source>
</evidence>
<name>A0A7X2N2K7_9FIRM</name>
<dbReference type="RefSeq" id="WP_154459743.1">
    <property type="nucleotide sequence ID" value="NZ_JBJEEW010000047.1"/>
</dbReference>
<dbReference type="GO" id="GO:0006730">
    <property type="term" value="P:one-carbon metabolic process"/>
    <property type="evidence" value="ECO:0007669"/>
    <property type="project" value="UniProtKB-KW"/>
</dbReference>
<dbReference type="GO" id="GO:0050661">
    <property type="term" value="F:NADP binding"/>
    <property type="evidence" value="ECO:0007669"/>
    <property type="project" value="InterPro"/>
</dbReference>
<dbReference type="InterPro" id="IPR024072">
    <property type="entry name" value="DHFR-like_dom_sf"/>
</dbReference>
<comment type="function">
    <text evidence="7">Key enzyme in folate metabolism. Catalyzes an essential reaction for de novo glycine and purine synthesis, and for DNA precursor synthesis.</text>
</comment>
<reference evidence="9 10" key="1">
    <citation type="submission" date="2019-08" db="EMBL/GenBank/DDBJ databases">
        <title>In-depth cultivation of the pig gut microbiome towards novel bacterial diversity and tailored functional studies.</title>
        <authorList>
            <person name="Wylensek D."/>
            <person name="Hitch T.C.A."/>
            <person name="Clavel T."/>
        </authorList>
    </citation>
    <scope>NUCLEOTIDE SEQUENCE [LARGE SCALE GENOMIC DNA]</scope>
    <source>
        <strain evidence="9 10">LKV-178-WT-2G</strain>
    </source>
</reference>
<evidence type="ECO:0000313" key="9">
    <source>
        <dbReference type="EMBL" id="MSS01276.1"/>
    </source>
</evidence>
<evidence type="ECO:0000256" key="6">
    <source>
        <dbReference type="ARBA" id="ARBA00023002"/>
    </source>
</evidence>
<comment type="catalytic activity">
    <reaction evidence="7">
        <text>(6S)-5,6,7,8-tetrahydrofolate + NADP(+) = 7,8-dihydrofolate + NADPH + H(+)</text>
        <dbReference type="Rhea" id="RHEA:15009"/>
        <dbReference type="ChEBI" id="CHEBI:15378"/>
        <dbReference type="ChEBI" id="CHEBI:57451"/>
        <dbReference type="ChEBI" id="CHEBI:57453"/>
        <dbReference type="ChEBI" id="CHEBI:57783"/>
        <dbReference type="ChEBI" id="CHEBI:58349"/>
        <dbReference type="EC" id="1.5.1.3"/>
    </reaction>
</comment>
<dbReference type="PRINTS" id="PR00070">
    <property type="entry name" value="DHFR"/>
</dbReference>
<keyword evidence="6 7" id="KW-0560">Oxidoreductase</keyword>
<evidence type="ECO:0000259" key="8">
    <source>
        <dbReference type="PROSITE" id="PS51330"/>
    </source>
</evidence>
<evidence type="ECO:0000256" key="5">
    <source>
        <dbReference type="ARBA" id="ARBA00022857"/>
    </source>
</evidence>
<keyword evidence="10" id="KW-1185">Reference proteome</keyword>
<accession>A0A7X2N2K7</accession>
<dbReference type="CDD" id="cd00209">
    <property type="entry name" value="DHFR"/>
    <property type="match status" value="1"/>
</dbReference>
<dbReference type="PANTHER" id="PTHR48069">
    <property type="entry name" value="DIHYDROFOLATE REDUCTASE"/>
    <property type="match status" value="1"/>
</dbReference>
<keyword evidence="5 7" id="KW-0521">NADP</keyword>
<dbReference type="Proteomes" id="UP000470082">
    <property type="component" value="Unassembled WGS sequence"/>
</dbReference>
<dbReference type="GO" id="GO:0046452">
    <property type="term" value="P:dihydrofolate metabolic process"/>
    <property type="evidence" value="ECO:0007669"/>
    <property type="project" value="TreeGrafter"/>
</dbReference>
<comment type="similarity">
    <text evidence="2 7">Belongs to the dihydrofolate reductase family.</text>
</comment>
<dbReference type="EC" id="1.5.1.3" evidence="3 7"/>
<dbReference type="InterPro" id="IPR012259">
    <property type="entry name" value="DHFR"/>
</dbReference>
<comment type="pathway">
    <text evidence="1 7">Cofactor biosynthesis; tetrahydrofolate biosynthesis; 5,6,7,8-tetrahydrofolate from 7,8-dihydrofolate: step 1/1.</text>
</comment>
<dbReference type="Gene3D" id="3.40.430.10">
    <property type="entry name" value="Dihydrofolate Reductase, subunit A"/>
    <property type="match status" value="1"/>
</dbReference>
<evidence type="ECO:0000256" key="2">
    <source>
        <dbReference type="ARBA" id="ARBA00009539"/>
    </source>
</evidence>
<dbReference type="PIRSF" id="PIRSF000194">
    <property type="entry name" value="DHFR"/>
    <property type="match status" value="1"/>
</dbReference>
<dbReference type="UniPathway" id="UPA00077">
    <property type="reaction ID" value="UER00158"/>
</dbReference>
<evidence type="ECO:0000313" key="10">
    <source>
        <dbReference type="Proteomes" id="UP000470082"/>
    </source>
</evidence>
<dbReference type="GO" id="GO:0046655">
    <property type="term" value="P:folic acid metabolic process"/>
    <property type="evidence" value="ECO:0007669"/>
    <property type="project" value="TreeGrafter"/>
</dbReference>
<comment type="caution">
    <text evidence="9">The sequence shown here is derived from an EMBL/GenBank/DDBJ whole genome shotgun (WGS) entry which is preliminary data.</text>
</comment>
<dbReference type="GO" id="GO:0046654">
    <property type="term" value="P:tetrahydrofolate biosynthetic process"/>
    <property type="evidence" value="ECO:0007669"/>
    <property type="project" value="UniProtKB-UniPathway"/>
</dbReference>
<organism evidence="9 10">
    <name type="scientific">Floccifex porci</name>
    <dbReference type="NCBI Taxonomy" id="2606629"/>
    <lineage>
        <taxon>Bacteria</taxon>
        <taxon>Bacillati</taxon>
        <taxon>Bacillota</taxon>
        <taxon>Erysipelotrichia</taxon>
        <taxon>Erysipelotrichales</taxon>
        <taxon>Erysipelotrichaceae</taxon>
        <taxon>Floccifex</taxon>
    </lineage>
</organism>
<dbReference type="PANTHER" id="PTHR48069:SF3">
    <property type="entry name" value="DIHYDROFOLATE REDUCTASE"/>
    <property type="match status" value="1"/>
</dbReference>
<dbReference type="Pfam" id="PF00186">
    <property type="entry name" value="DHFR_1"/>
    <property type="match status" value="1"/>
</dbReference>
<feature type="domain" description="DHFR" evidence="8">
    <location>
        <begin position="2"/>
        <end position="159"/>
    </location>
</feature>
<sequence>MELVQIAAIGKRNELGKNNALIWHLKEDMKFFRRMTKGHTIVMGRKTFESLPGMLPKRHHIIITRDLSYSKEGIEIFHSIEDFIESYKEKKEEVFVIGGGQIYSQLLPYSSHLYLTEIDHEFDADVFYPEFNREDYYCNVLTDFEEDGIHYRHIEYIKK</sequence>
<dbReference type="EMBL" id="VUMM01000005">
    <property type="protein sequence ID" value="MSS01276.1"/>
    <property type="molecule type" value="Genomic_DNA"/>
</dbReference>
<gene>
    <name evidence="9" type="ORF">FYJ50_04010</name>
</gene>
<keyword evidence="4 7" id="KW-0554">One-carbon metabolism</keyword>
<protein>
    <recommendedName>
        <fullName evidence="3 7">Dihydrofolate reductase</fullName>
        <ecNumber evidence="3 7">1.5.1.3</ecNumber>
    </recommendedName>
</protein>
<evidence type="ECO:0000256" key="4">
    <source>
        <dbReference type="ARBA" id="ARBA00022563"/>
    </source>
</evidence>
<dbReference type="PROSITE" id="PS51330">
    <property type="entry name" value="DHFR_2"/>
    <property type="match status" value="1"/>
</dbReference>
<dbReference type="GO" id="GO:0004146">
    <property type="term" value="F:dihydrofolate reductase activity"/>
    <property type="evidence" value="ECO:0007669"/>
    <property type="project" value="UniProtKB-EC"/>
</dbReference>
<evidence type="ECO:0000256" key="3">
    <source>
        <dbReference type="ARBA" id="ARBA00012856"/>
    </source>
</evidence>
<dbReference type="AlphaFoldDB" id="A0A7X2N2K7"/>
<dbReference type="GO" id="GO:0005829">
    <property type="term" value="C:cytosol"/>
    <property type="evidence" value="ECO:0007669"/>
    <property type="project" value="TreeGrafter"/>
</dbReference>
<proteinExistence type="inferred from homology"/>